<dbReference type="OrthoDB" id="3527613at2"/>
<name>A0A540W761_9ACTN</name>
<dbReference type="SUPFAM" id="SSF55874">
    <property type="entry name" value="ATPase domain of HSP90 chaperone/DNA topoisomerase II/histidine kinase"/>
    <property type="match status" value="1"/>
</dbReference>
<sequence>MPSRVLQWYVSSLVAATGQVMAGFAARIPQCRINSALVHRLWKRFCRSLSGESRHESARCRPRSRERSALMSVATHQPTAPTPFGFRVLPSAEAVPAARCRVIRTVRDWDVPLTEDALRDVELLSSELITNAVSYTDAPCVVCVSWNGGRLRVEVVDSSHELPAPGEGDLDATNGRGLFLVAALATDWGAEPDPAGKRVWFEVGASAAVSGDERLTALVRAAAPSTQEVVPTDV</sequence>
<evidence type="ECO:0000313" key="4">
    <source>
        <dbReference type="Proteomes" id="UP000319103"/>
    </source>
</evidence>
<keyword evidence="3" id="KW-0547">Nucleotide-binding</keyword>
<dbReference type="InterPro" id="IPR003594">
    <property type="entry name" value="HATPase_dom"/>
</dbReference>
<dbReference type="EMBL" id="VIGB01000003">
    <property type="protein sequence ID" value="TQF04807.1"/>
    <property type="molecule type" value="Genomic_DNA"/>
</dbReference>
<comment type="caution">
    <text evidence="3">The sequence shown here is derived from an EMBL/GenBank/DDBJ whole genome shotgun (WGS) entry which is preliminary data.</text>
</comment>
<protein>
    <submittedName>
        <fullName evidence="3">ATP-binding protein</fullName>
    </submittedName>
</protein>
<evidence type="ECO:0000259" key="2">
    <source>
        <dbReference type="Pfam" id="PF13581"/>
    </source>
</evidence>
<dbReference type="PANTHER" id="PTHR35526">
    <property type="entry name" value="ANTI-SIGMA-F FACTOR RSBW-RELATED"/>
    <property type="match status" value="1"/>
</dbReference>
<evidence type="ECO:0000313" key="3">
    <source>
        <dbReference type="EMBL" id="TQF04807.1"/>
    </source>
</evidence>
<dbReference type="CDD" id="cd16936">
    <property type="entry name" value="HATPase_RsbW-like"/>
    <property type="match status" value="1"/>
</dbReference>
<accession>A0A540W761</accession>
<dbReference type="Proteomes" id="UP000319103">
    <property type="component" value="Unassembled WGS sequence"/>
</dbReference>
<evidence type="ECO:0000256" key="1">
    <source>
        <dbReference type="ARBA" id="ARBA00022527"/>
    </source>
</evidence>
<proteinExistence type="predicted"/>
<dbReference type="AlphaFoldDB" id="A0A540W761"/>
<feature type="domain" description="Histidine kinase/HSP90-like ATPase" evidence="2">
    <location>
        <begin position="101"/>
        <end position="201"/>
    </location>
</feature>
<dbReference type="GO" id="GO:0004674">
    <property type="term" value="F:protein serine/threonine kinase activity"/>
    <property type="evidence" value="ECO:0007669"/>
    <property type="project" value="UniProtKB-KW"/>
</dbReference>
<keyword evidence="1" id="KW-0418">Kinase</keyword>
<dbReference type="PANTHER" id="PTHR35526:SF3">
    <property type="entry name" value="ANTI-SIGMA-F FACTOR RSBW"/>
    <property type="match status" value="1"/>
</dbReference>
<gene>
    <name evidence="3" type="ORF">E6W39_24500</name>
</gene>
<dbReference type="GO" id="GO:0005524">
    <property type="term" value="F:ATP binding"/>
    <property type="evidence" value="ECO:0007669"/>
    <property type="project" value="UniProtKB-KW"/>
</dbReference>
<keyword evidence="1" id="KW-0808">Transferase</keyword>
<dbReference type="Gene3D" id="3.30.565.10">
    <property type="entry name" value="Histidine kinase-like ATPase, C-terminal domain"/>
    <property type="match status" value="1"/>
</dbReference>
<dbReference type="InterPro" id="IPR050267">
    <property type="entry name" value="Anti-sigma-factor_SerPK"/>
</dbReference>
<dbReference type="InterPro" id="IPR036890">
    <property type="entry name" value="HATPase_C_sf"/>
</dbReference>
<dbReference type="Pfam" id="PF13581">
    <property type="entry name" value="HATPase_c_2"/>
    <property type="match status" value="1"/>
</dbReference>
<keyword evidence="4" id="KW-1185">Reference proteome</keyword>
<keyword evidence="3" id="KW-0067">ATP-binding</keyword>
<organism evidence="3 4">
    <name type="scientific">Kitasatospora acidiphila</name>
    <dbReference type="NCBI Taxonomy" id="2567942"/>
    <lineage>
        <taxon>Bacteria</taxon>
        <taxon>Bacillati</taxon>
        <taxon>Actinomycetota</taxon>
        <taxon>Actinomycetes</taxon>
        <taxon>Kitasatosporales</taxon>
        <taxon>Streptomycetaceae</taxon>
        <taxon>Kitasatospora</taxon>
    </lineage>
</organism>
<keyword evidence="1" id="KW-0723">Serine/threonine-protein kinase</keyword>
<reference evidence="3 4" key="1">
    <citation type="submission" date="2019-06" db="EMBL/GenBank/DDBJ databases">
        <title>Description of Kitasatospora acidophila sp. nov. isolated from pine grove soil, and reclassification of Streptomyces novaecaesareae to Kitasatospora novaeceasareae comb. nov.</title>
        <authorList>
            <person name="Kim M.J."/>
        </authorList>
    </citation>
    <scope>NUCLEOTIDE SEQUENCE [LARGE SCALE GENOMIC DNA]</scope>
    <source>
        <strain evidence="3 4">MMS16-CNU292</strain>
    </source>
</reference>